<evidence type="ECO:0000259" key="1">
    <source>
        <dbReference type="Pfam" id="PF05347"/>
    </source>
</evidence>
<dbReference type="EMBL" id="KQ964442">
    <property type="protein sequence ID" value="KXN73041.1"/>
    <property type="molecule type" value="Genomic_DNA"/>
</dbReference>
<accession>A0A137PDN0</accession>
<protein>
    <recommendedName>
        <fullName evidence="1">Complex 1 LYR protein domain-containing protein</fullName>
    </recommendedName>
</protein>
<dbReference type="AlphaFoldDB" id="A0A137PDN0"/>
<proteinExistence type="predicted"/>
<name>A0A137PDN0_CONC2</name>
<gene>
    <name evidence="2" type="ORF">CONCODRAFT_4058</name>
</gene>
<keyword evidence="3" id="KW-1185">Reference proteome</keyword>
<organism evidence="2 3">
    <name type="scientific">Conidiobolus coronatus (strain ATCC 28846 / CBS 209.66 / NRRL 28638)</name>
    <name type="common">Delacroixia coronata</name>
    <dbReference type="NCBI Taxonomy" id="796925"/>
    <lineage>
        <taxon>Eukaryota</taxon>
        <taxon>Fungi</taxon>
        <taxon>Fungi incertae sedis</taxon>
        <taxon>Zoopagomycota</taxon>
        <taxon>Entomophthoromycotina</taxon>
        <taxon>Entomophthoromycetes</taxon>
        <taxon>Entomophthorales</taxon>
        <taxon>Ancylistaceae</taxon>
        <taxon>Conidiobolus</taxon>
    </lineage>
</organism>
<reference evidence="2 3" key="1">
    <citation type="journal article" date="2015" name="Genome Biol. Evol.">
        <title>Phylogenomic analyses indicate that early fungi evolved digesting cell walls of algal ancestors of land plants.</title>
        <authorList>
            <person name="Chang Y."/>
            <person name="Wang S."/>
            <person name="Sekimoto S."/>
            <person name="Aerts A.L."/>
            <person name="Choi C."/>
            <person name="Clum A."/>
            <person name="LaButti K.M."/>
            <person name="Lindquist E.A."/>
            <person name="Yee Ngan C."/>
            <person name="Ohm R.A."/>
            <person name="Salamov A.A."/>
            <person name="Grigoriev I.V."/>
            <person name="Spatafora J.W."/>
            <person name="Berbee M.L."/>
        </authorList>
    </citation>
    <scope>NUCLEOTIDE SEQUENCE [LARGE SCALE GENOMIC DNA]</scope>
    <source>
        <strain evidence="2 3">NRRL 28638</strain>
    </source>
</reference>
<evidence type="ECO:0000313" key="2">
    <source>
        <dbReference type="EMBL" id="KXN73041.1"/>
    </source>
</evidence>
<evidence type="ECO:0000313" key="3">
    <source>
        <dbReference type="Proteomes" id="UP000070444"/>
    </source>
</evidence>
<dbReference type="Proteomes" id="UP000070444">
    <property type="component" value="Unassembled WGS sequence"/>
</dbReference>
<feature type="domain" description="Complex 1 LYR protein" evidence="1">
    <location>
        <begin position="7"/>
        <end position="63"/>
    </location>
</feature>
<dbReference type="Pfam" id="PF05347">
    <property type="entry name" value="Complex1_LYR"/>
    <property type="match status" value="1"/>
</dbReference>
<sequence length="135" mass="15917">MSSNKTQVFSLYRKLNKAVVHILPPKDRIIGKILINEAFELKKDLTDINKINRQIERGYNTLDFINQAKDNPTGVEFKILKTIGIFKHHQLKIEHKPYPYYLKSNSIPKEVSDLKTDQYKEILQQFNDRYELALI</sequence>
<dbReference type="InterPro" id="IPR008011">
    <property type="entry name" value="Complex1_LYR_dom"/>
</dbReference>